<evidence type="ECO:0000256" key="2">
    <source>
        <dbReference type="ARBA" id="ARBA00022729"/>
    </source>
</evidence>
<evidence type="ECO:0000256" key="1">
    <source>
        <dbReference type="ARBA" id="ARBA00022487"/>
    </source>
</evidence>
<accession>M7T0N8</accession>
<dbReference type="InterPro" id="IPR011118">
    <property type="entry name" value="Tannase/feruloyl_esterase"/>
</dbReference>
<evidence type="ECO:0000256" key="4">
    <source>
        <dbReference type="ARBA" id="ARBA00023157"/>
    </source>
</evidence>
<feature type="compositionally biased region" description="Basic and acidic residues" evidence="6">
    <location>
        <begin position="14"/>
        <end position="24"/>
    </location>
</feature>
<evidence type="ECO:0000256" key="6">
    <source>
        <dbReference type="SAM" id="MobiDB-lite"/>
    </source>
</evidence>
<dbReference type="GO" id="GO:0052689">
    <property type="term" value="F:carboxylic ester hydrolase activity"/>
    <property type="evidence" value="ECO:0007669"/>
    <property type="project" value="UniProtKB-KW"/>
</dbReference>
<dbReference type="PANTHER" id="PTHR33938">
    <property type="entry name" value="FERULOYL ESTERASE B-RELATED"/>
    <property type="match status" value="1"/>
</dbReference>
<feature type="region of interest" description="Disordered" evidence="6">
    <location>
        <begin position="1"/>
        <end position="24"/>
    </location>
</feature>
<dbReference type="Pfam" id="PF07519">
    <property type="entry name" value="Tannase"/>
    <property type="match status" value="1"/>
</dbReference>
<keyword evidence="8" id="KW-1185">Reference proteome</keyword>
<dbReference type="EC" id="3.1.1.-" evidence="5"/>
<dbReference type="OMA" id="KGSELYY"/>
<dbReference type="HOGENOM" id="CLU_014819_1_1_1"/>
<comment type="similarity">
    <text evidence="5">Belongs to the tannase family.</text>
</comment>
<keyword evidence="2" id="KW-0732">Signal</keyword>
<keyword evidence="3 5" id="KW-0378">Hydrolase</keyword>
<gene>
    <name evidence="7" type="ORF">UCREL1_2582</name>
</gene>
<evidence type="ECO:0000313" key="7">
    <source>
        <dbReference type="EMBL" id="EMR70393.1"/>
    </source>
</evidence>
<keyword evidence="4" id="KW-1015">Disulfide bond</keyword>
<feature type="compositionally biased region" description="Basic and acidic residues" evidence="6">
    <location>
        <begin position="104"/>
        <end position="115"/>
    </location>
</feature>
<protein>
    <recommendedName>
        <fullName evidence="5">Carboxylic ester hydrolase</fullName>
        <ecNumber evidence="5">3.1.1.-</ecNumber>
    </recommendedName>
</protein>
<feature type="region of interest" description="Disordered" evidence="6">
    <location>
        <begin position="93"/>
        <end position="115"/>
    </location>
</feature>
<name>M7T0N8_EUTLA</name>
<proteinExistence type="inferred from homology"/>
<evidence type="ECO:0000313" key="8">
    <source>
        <dbReference type="Proteomes" id="UP000012174"/>
    </source>
</evidence>
<dbReference type="Proteomes" id="UP000012174">
    <property type="component" value="Unassembled WGS sequence"/>
</dbReference>
<dbReference type="AlphaFoldDB" id="M7T0N8"/>
<evidence type="ECO:0000256" key="5">
    <source>
        <dbReference type="RuleBase" id="RU361238"/>
    </source>
</evidence>
<keyword evidence="1" id="KW-0719">Serine esterase</keyword>
<reference evidence="8" key="1">
    <citation type="journal article" date="2013" name="Genome Announc.">
        <title>Draft genome sequence of the grapevine dieback fungus Eutypa lata UCR-EL1.</title>
        <authorList>
            <person name="Blanco-Ulate B."/>
            <person name="Rolshausen P.E."/>
            <person name="Cantu D."/>
        </authorList>
    </citation>
    <scope>NUCLEOTIDE SEQUENCE [LARGE SCALE GENOMIC DNA]</scope>
    <source>
        <strain evidence="8">UCR-EL1</strain>
    </source>
</reference>
<evidence type="ECO:0000256" key="3">
    <source>
        <dbReference type="ARBA" id="ARBA00022801"/>
    </source>
</evidence>
<dbReference type="OrthoDB" id="3639251at2759"/>
<dbReference type="KEGG" id="ela:UCREL1_2582"/>
<sequence length="636" mass="66741">MAESSPSSTRQKHTTREEGASDDKCTKSTFLSILPINAALERVDVVSAGSSYGEGAANLGFPVDPVNLPALCAVTVRVASSLSSSYRFGLFLPSPPSPPSPSDGEVKEGGEEKGKWNSRFLTVGNGGFAGGINWLEMGAGARYGFASLSTDTGHNSTGTELEWALGRPESRIDWGWRAVHGSVELGKQLVEAYYRSSTTTSSSSSSSSDPNNNNNNSTSTLIKHAYYSGCSTGGRQGLKELQISPASFDGVLVGAAAWSTSRLNNWATKVAQWNWPASKPGHIPWTALDGLARAIAAQCDGADGVTDGIVSAPEACAVDYGALTCTGDQEPLTEPTSAAQAAAATASAANATTICLSTAQIETLKRVYGDWISTTTGELLQPGLLPGSEAQMPVVLNFSDASPYTIGYERYFLLDDPGFAVGDFNDSVAQLAVQFDPGEATADLYDLAAFRDRGGKLVMYHGMADALVPTKGGGNITTTQSFFRHFAVPGMQHCAGTVVDAPWAFGGSYQGSIFGNDSYSVPGYVDAEHDILLALVNWVENETPVDSVVATAFQSPYNASSGVLRQRPLCPWPQAAVWDGVGDVDQASSWSCGGSDNSTTPVGTTPVSAAVETMANPFSAVIGILWLLVMGRIMVF</sequence>
<dbReference type="PANTHER" id="PTHR33938:SF2">
    <property type="entry name" value="CARBOXYLIC ESTER HYDROLASE"/>
    <property type="match status" value="1"/>
</dbReference>
<dbReference type="eggNOG" id="ENOG502QPXZ">
    <property type="taxonomic scope" value="Eukaryota"/>
</dbReference>
<dbReference type="EMBL" id="KB705877">
    <property type="protein sequence ID" value="EMR70393.1"/>
    <property type="molecule type" value="Genomic_DNA"/>
</dbReference>
<organism evidence="7 8">
    <name type="scientific">Eutypa lata (strain UCR-EL1)</name>
    <name type="common">Grapevine dieback disease fungus</name>
    <name type="synonym">Eutypa armeniacae</name>
    <dbReference type="NCBI Taxonomy" id="1287681"/>
    <lineage>
        <taxon>Eukaryota</taxon>
        <taxon>Fungi</taxon>
        <taxon>Dikarya</taxon>
        <taxon>Ascomycota</taxon>
        <taxon>Pezizomycotina</taxon>
        <taxon>Sordariomycetes</taxon>
        <taxon>Xylariomycetidae</taxon>
        <taxon>Xylariales</taxon>
        <taxon>Diatrypaceae</taxon>
        <taxon>Eutypa</taxon>
    </lineage>
</organism>